<evidence type="ECO:0000256" key="3">
    <source>
        <dbReference type="ARBA" id="ARBA00022692"/>
    </source>
</evidence>
<reference evidence="7 8" key="1">
    <citation type="submission" date="2019-07" db="EMBL/GenBank/DDBJ databases">
        <title>Rhodococcus cavernicolus sp. nov., isolated from a cave.</title>
        <authorList>
            <person name="Lee S.D."/>
        </authorList>
    </citation>
    <scope>NUCLEOTIDE SEQUENCE [LARGE SCALE GENOMIC DNA]</scope>
    <source>
        <strain evidence="7 8">C1-24</strain>
    </source>
</reference>
<feature type="transmembrane region" description="Helical" evidence="6">
    <location>
        <begin position="144"/>
        <end position="165"/>
    </location>
</feature>
<dbReference type="EMBL" id="VLNY01000001">
    <property type="protein sequence ID" value="KAA0024434.1"/>
    <property type="molecule type" value="Genomic_DNA"/>
</dbReference>
<feature type="transmembrane region" description="Helical" evidence="6">
    <location>
        <begin position="251"/>
        <end position="273"/>
    </location>
</feature>
<dbReference type="OrthoDB" id="3349406at2"/>
<keyword evidence="2" id="KW-1003">Cell membrane</keyword>
<name>A0A5A7SFT7_9NOCA</name>
<evidence type="ECO:0000256" key="6">
    <source>
        <dbReference type="SAM" id="Phobius"/>
    </source>
</evidence>
<feature type="transmembrane region" description="Helical" evidence="6">
    <location>
        <begin position="217"/>
        <end position="239"/>
    </location>
</feature>
<dbReference type="RefSeq" id="WP_149428210.1">
    <property type="nucleotide sequence ID" value="NZ_VLNY01000001.1"/>
</dbReference>
<protein>
    <submittedName>
        <fullName evidence="7">YihY/virulence factor BrkB family protein</fullName>
    </submittedName>
</protein>
<dbReference type="PANTHER" id="PTHR30213:SF1">
    <property type="entry name" value="INNER MEMBRANE PROTEIN YHJD"/>
    <property type="match status" value="1"/>
</dbReference>
<evidence type="ECO:0000256" key="1">
    <source>
        <dbReference type="ARBA" id="ARBA00004651"/>
    </source>
</evidence>
<comment type="subcellular location">
    <subcellularLocation>
        <location evidence="1">Cell membrane</location>
        <topology evidence="1">Multi-pass membrane protein</topology>
    </subcellularLocation>
</comment>
<dbReference type="AlphaFoldDB" id="A0A5A7SFT7"/>
<evidence type="ECO:0000256" key="2">
    <source>
        <dbReference type="ARBA" id="ARBA00022475"/>
    </source>
</evidence>
<sequence>MNVAAGIDRFQQKYPAASFPLAVVYKYFDDQGNYLAATLTYYAFVSIFPLMLLGTSILGFVLRGRPQLQQQIIDSVLSRFPIIGDEIGRPDGLQGSTSGLIVGVAVALYGALGLGQALQNTLHVAWSVPRNSRPNPLLSRLKSLILLVTVGFALLVLTAVSAIGTAMLSRVSIRGWDWLNPVLRWGIPIATILITGAMLSVLFRLGSARRDSVVRTAPGGFALAVMWQVLQIAGAQYVSRVLVGSATMTRTFALVLGLIGFIFIGAVMAVMAMEINVVLTRHLYPRAVLTPFTDNVELTAADKRAYRNYARAQRHKGFETVSVRFGKKSDDDDDDGDTLD</sequence>
<dbReference type="PANTHER" id="PTHR30213">
    <property type="entry name" value="INNER MEMBRANE PROTEIN YHJD"/>
    <property type="match status" value="1"/>
</dbReference>
<dbReference type="Proteomes" id="UP000322244">
    <property type="component" value="Unassembled WGS sequence"/>
</dbReference>
<evidence type="ECO:0000256" key="4">
    <source>
        <dbReference type="ARBA" id="ARBA00022989"/>
    </source>
</evidence>
<keyword evidence="5 6" id="KW-0472">Membrane</keyword>
<evidence type="ECO:0000256" key="5">
    <source>
        <dbReference type="ARBA" id="ARBA00023136"/>
    </source>
</evidence>
<keyword evidence="4 6" id="KW-1133">Transmembrane helix</keyword>
<organism evidence="7 8">
    <name type="scientific">Antrihabitans cavernicola</name>
    <dbReference type="NCBI Taxonomy" id="2495913"/>
    <lineage>
        <taxon>Bacteria</taxon>
        <taxon>Bacillati</taxon>
        <taxon>Actinomycetota</taxon>
        <taxon>Actinomycetes</taxon>
        <taxon>Mycobacteriales</taxon>
        <taxon>Nocardiaceae</taxon>
        <taxon>Antrihabitans</taxon>
    </lineage>
</organism>
<accession>A0A5A7SFT7</accession>
<keyword evidence="8" id="KW-1185">Reference proteome</keyword>
<keyword evidence="3 6" id="KW-0812">Transmembrane</keyword>
<proteinExistence type="predicted"/>
<dbReference type="GO" id="GO:0005886">
    <property type="term" value="C:plasma membrane"/>
    <property type="evidence" value="ECO:0007669"/>
    <property type="project" value="UniProtKB-SubCell"/>
</dbReference>
<dbReference type="InterPro" id="IPR017039">
    <property type="entry name" value="Virul_fac_BrkB"/>
</dbReference>
<evidence type="ECO:0000313" key="7">
    <source>
        <dbReference type="EMBL" id="KAA0024434.1"/>
    </source>
</evidence>
<dbReference type="Pfam" id="PF03631">
    <property type="entry name" value="Virul_fac_BrkB"/>
    <property type="match status" value="1"/>
</dbReference>
<comment type="caution">
    <text evidence="7">The sequence shown here is derived from an EMBL/GenBank/DDBJ whole genome shotgun (WGS) entry which is preliminary data.</text>
</comment>
<evidence type="ECO:0000313" key="8">
    <source>
        <dbReference type="Proteomes" id="UP000322244"/>
    </source>
</evidence>
<feature type="transmembrane region" description="Helical" evidence="6">
    <location>
        <begin position="39"/>
        <end position="62"/>
    </location>
</feature>
<gene>
    <name evidence="7" type="ORF">FOY51_00225</name>
</gene>
<feature type="transmembrane region" description="Helical" evidence="6">
    <location>
        <begin position="185"/>
        <end position="205"/>
    </location>
</feature>